<feature type="transmembrane region" description="Helical" evidence="1">
    <location>
        <begin position="256"/>
        <end position="275"/>
    </location>
</feature>
<dbReference type="GO" id="GO:0016020">
    <property type="term" value="C:membrane"/>
    <property type="evidence" value="ECO:0007669"/>
    <property type="project" value="InterPro"/>
</dbReference>
<evidence type="ECO:0000259" key="2">
    <source>
        <dbReference type="Pfam" id="PF00892"/>
    </source>
</evidence>
<dbReference type="OrthoDB" id="7831850at2"/>
<dbReference type="Proteomes" id="UP000184066">
    <property type="component" value="Unassembled WGS sequence"/>
</dbReference>
<feature type="transmembrane region" description="Helical" evidence="1">
    <location>
        <begin position="124"/>
        <end position="141"/>
    </location>
</feature>
<feature type="domain" description="EamA" evidence="2">
    <location>
        <begin position="9"/>
        <end position="141"/>
    </location>
</feature>
<feature type="transmembrane region" description="Helical" evidence="1">
    <location>
        <begin position="74"/>
        <end position="91"/>
    </location>
</feature>
<sequence length="309" mass="32066">MNIPPRLALAAVFVGVLGHASSEFVAKASGVSGPELSVWRYLLGGAGLVLLALPAAGPRALLAPLRESPWELTWLSLAGVSGAYLAFHWALDFASPIQVATLVTTIPIFVGLANLILNGQRLTAVKIVTGLAAVAGLAMLITDGLLDKLLAGRDSIWGVLLALACAVLAAFYAVRVKPLIARHGALPVTAVSLMIGGVGLWLGVALAFGVAVDPRTLFDRPPAEAAWIVTLALWNTTITQFLWIGGLAAAADITRASYLFFLKPVIAAALAMAFLSTPLSALQALAIAAVTGSVLVELFWPRLAGRARG</sequence>
<dbReference type="InterPro" id="IPR037185">
    <property type="entry name" value="EmrE-like"/>
</dbReference>
<evidence type="ECO:0000313" key="4">
    <source>
        <dbReference type="Proteomes" id="UP000184066"/>
    </source>
</evidence>
<feature type="transmembrane region" description="Helical" evidence="1">
    <location>
        <begin position="224"/>
        <end position="244"/>
    </location>
</feature>
<dbReference type="SUPFAM" id="SSF103481">
    <property type="entry name" value="Multidrug resistance efflux transporter EmrE"/>
    <property type="match status" value="1"/>
</dbReference>
<feature type="transmembrane region" description="Helical" evidence="1">
    <location>
        <begin position="156"/>
        <end position="174"/>
    </location>
</feature>
<feature type="transmembrane region" description="Helical" evidence="1">
    <location>
        <begin position="97"/>
        <end position="117"/>
    </location>
</feature>
<dbReference type="STRING" id="1189325.SAMN04488119_101246"/>
<dbReference type="RefSeq" id="WP_072746819.1">
    <property type="nucleotide sequence ID" value="NZ_FOHL01000001.1"/>
</dbReference>
<reference evidence="3 4" key="1">
    <citation type="submission" date="2016-12" db="EMBL/GenBank/DDBJ databases">
        <authorList>
            <person name="Song W.-J."/>
            <person name="Kurnit D.M."/>
        </authorList>
    </citation>
    <scope>NUCLEOTIDE SEQUENCE [LARGE SCALE GENOMIC DNA]</scope>
    <source>
        <strain evidence="3 4">CGMCC 1.10808</strain>
    </source>
</reference>
<evidence type="ECO:0000256" key="1">
    <source>
        <dbReference type="SAM" id="Phobius"/>
    </source>
</evidence>
<dbReference type="Pfam" id="PF00892">
    <property type="entry name" value="EamA"/>
    <property type="match status" value="2"/>
</dbReference>
<dbReference type="EMBL" id="FRDL01000003">
    <property type="protein sequence ID" value="SHN62099.1"/>
    <property type="molecule type" value="Genomic_DNA"/>
</dbReference>
<keyword evidence="1" id="KW-1133">Transmembrane helix</keyword>
<feature type="transmembrane region" description="Helical" evidence="1">
    <location>
        <begin position="186"/>
        <end position="212"/>
    </location>
</feature>
<protein>
    <submittedName>
        <fullName evidence="3">EamA-like transporter family protein</fullName>
    </submittedName>
</protein>
<accession>A0A1M7SUE4</accession>
<keyword evidence="1" id="KW-0472">Membrane</keyword>
<feature type="transmembrane region" description="Helical" evidence="1">
    <location>
        <begin position="38"/>
        <end position="62"/>
    </location>
</feature>
<organism evidence="3 4">
    <name type="scientific">Oceanicella actignis</name>
    <dbReference type="NCBI Taxonomy" id="1189325"/>
    <lineage>
        <taxon>Bacteria</taxon>
        <taxon>Pseudomonadati</taxon>
        <taxon>Pseudomonadota</taxon>
        <taxon>Alphaproteobacteria</taxon>
        <taxon>Rhodobacterales</taxon>
        <taxon>Paracoccaceae</taxon>
        <taxon>Oceanicella</taxon>
    </lineage>
</organism>
<proteinExistence type="predicted"/>
<feature type="domain" description="EamA" evidence="2">
    <location>
        <begin position="157"/>
        <end position="296"/>
    </location>
</feature>
<gene>
    <name evidence="3" type="ORF">SAMN05216200_103247</name>
</gene>
<evidence type="ECO:0000313" key="3">
    <source>
        <dbReference type="EMBL" id="SHN62099.1"/>
    </source>
</evidence>
<keyword evidence="4" id="KW-1185">Reference proteome</keyword>
<dbReference type="InterPro" id="IPR000620">
    <property type="entry name" value="EamA_dom"/>
</dbReference>
<dbReference type="PANTHER" id="PTHR22911">
    <property type="entry name" value="ACYL-MALONYL CONDENSING ENZYME-RELATED"/>
    <property type="match status" value="1"/>
</dbReference>
<name>A0A1M7SUE4_9RHOB</name>
<dbReference type="AlphaFoldDB" id="A0A1M7SUE4"/>
<feature type="transmembrane region" description="Helical" evidence="1">
    <location>
        <begin position="281"/>
        <end position="300"/>
    </location>
</feature>
<keyword evidence="1" id="KW-0812">Transmembrane</keyword>